<comment type="caution">
    <text evidence="1">The sequence shown here is derived from an EMBL/GenBank/DDBJ whole genome shotgun (WGS) entry which is preliminary data.</text>
</comment>
<dbReference type="EMBL" id="PCWQ01000011">
    <property type="protein sequence ID" value="PIR06670.1"/>
    <property type="molecule type" value="Genomic_DNA"/>
</dbReference>
<accession>A0A2H0NCQ1</accession>
<name>A0A2H0NCQ1_9BACT</name>
<reference evidence="1 2" key="1">
    <citation type="submission" date="2017-09" db="EMBL/GenBank/DDBJ databases">
        <title>Depth-based differentiation of microbial function through sediment-hosted aquifers and enrichment of novel symbionts in the deep terrestrial subsurface.</title>
        <authorList>
            <person name="Probst A.J."/>
            <person name="Ladd B."/>
            <person name="Jarett J.K."/>
            <person name="Geller-Mcgrath D.E."/>
            <person name="Sieber C.M."/>
            <person name="Emerson J.B."/>
            <person name="Anantharaman K."/>
            <person name="Thomas B.C."/>
            <person name="Malmstrom R."/>
            <person name="Stieglmeier M."/>
            <person name="Klingl A."/>
            <person name="Woyke T."/>
            <person name="Ryan C.M."/>
            <person name="Banfield J.F."/>
        </authorList>
    </citation>
    <scope>NUCLEOTIDE SEQUENCE [LARGE SCALE GENOMIC DNA]</scope>
    <source>
        <strain evidence="1">CG11_big_fil_rev_8_21_14_0_20_36_20</strain>
    </source>
</reference>
<dbReference type="AlphaFoldDB" id="A0A2H0NCQ1"/>
<sequence>MSKLILPPLTMEELWFEARNYGFVRLYTSDDGTYSCNIEFITIKSISLEAHSGFRNSNPKEAIYLAIVKAIEIASSFLDNGLKEKTERTKLLLEL</sequence>
<gene>
    <name evidence="1" type="ORF">COV55_02855</name>
</gene>
<organism evidence="1 2">
    <name type="scientific">Candidatus Komeilibacteria bacterium CG11_big_fil_rev_8_21_14_0_20_36_20</name>
    <dbReference type="NCBI Taxonomy" id="1974477"/>
    <lineage>
        <taxon>Bacteria</taxon>
        <taxon>Candidatus Komeiliibacteriota</taxon>
    </lineage>
</organism>
<protein>
    <submittedName>
        <fullName evidence="1">Uncharacterized protein</fullName>
    </submittedName>
</protein>
<evidence type="ECO:0000313" key="1">
    <source>
        <dbReference type="EMBL" id="PIR06670.1"/>
    </source>
</evidence>
<dbReference type="Proteomes" id="UP000230564">
    <property type="component" value="Unassembled WGS sequence"/>
</dbReference>
<proteinExistence type="predicted"/>
<evidence type="ECO:0000313" key="2">
    <source>
        <dbReference type="Proteomes" id="UP000230564"/>
    </source>
</evidence>